<name>A0ABZ2VB74_9RHOB</name>
<dbReference type="InterPro" id="IPR007759">
    <property type="entry name" value="Asxl_HARE-HTH"/>
</dbReference>
<gene>
    <name evidence="3" type="ORF">AABB29_04930</name>
</gene>
<sequence>MSSPSSDGILQQMVSERDAFADFARQRLSQLDAAINARKEALEGFGSFALGGVDDSASADTASSGVSEGFEGLAYPAVVHKVLSLQPRREPMTVNQILDAMELHGVVPESQSPRNTVITALRRRSTKLGDIIHTGMGEWGLREWYSESEAQKFERAVDGANARDAKMHKENMKKGIAQTQARGAHYGKPPKITEEMWLLATRLVADEGRKIPEVYEEICKLFERDGEEPIGLQSLANRRKDFLARRPYPSSWKTYFANRDRLLDAKSGPEDKPKLRAVE</sequence>
<evidence type="ECO:0000256" key="1">
    <source>
        <dbReference type="ARBA" id="ARBA00023163"/>
    </source>
</evidence>
<evidence type="ECO:0000259" key="2">
    <source>
        <dbReference type="PROSITE" id="PS51913"/>
    </source>
</evidence>
<proteinExistence type="predicted"/>
<dbReference type="RefSeq" id="WP_341368104.1">
    <property type="nucleotide sequence ID" value="NZ_CP150951.2"/>
</dbReference>
<accession>A0ABZ2VB74</accession>
<evidence type="ECO:0000313" key="4">
    <source>
        <dbReference type="Proteomes" id="UP001440612"/>
    </source>
</evidence>
<protein>
    <recommendedName>
        <fullName evidence="2">HTH HARE-type domain-containing protein</fullName>
    </recommendedName>
</protein>
<keyword evidence="4" id="KW-1185">Reference proteome</keyword>
<organism evidence="3 4">
    <name type="scientific">Yoonia phaeophyticola</name>
    <dbReference type="NCBI Taxonomy" id="3137369"/>
    <lineage>
        <taxon>Bacteria</taxon>
        <taxon>Pseudomonadati</taxon>
        <taxon>Pseudomonadota</taxon>
        <taxon>Alphaproteobacteria</taxon>
        <taxon>Rhodobacterales</taxon>
        <taxon>Paracoccaceae</taxon>
        <taxon>Yoonia</taxon>
    </lineage>
</organism>
<dbReference type="EMBL" id="CP150951">
    <property type="protein sequence ID" value="WZC49994.1"/>
    <property type="molecule type" value="Genomic_DNA"/>
</dbReference>
<feature type="domain" description="HTH HARE-type" evidence="2">
    <location>
        <begin position="73"/>
        <end position="144"/>
    </location>
</feature>
<reference evidence="4" key="1">
    <citation type="submission" date="2024-04" db="EMBL/GenBank/DDBJ databases">
        <title>Phylogenomic analyses of a clade within the roseobacter group suggest taxonomic reassignments of species of the genera Aestuariivita, Citreicella, Loktanella, Nautella, Pelagibaca, Ruegeria, Thalassobius, Thiobacimonas and Tropicibacter, and the proposal o.</title>
        <authorList>
            <person name="Jeon C.O."/>
        </authorList>
    </citation>
    <scope>NUCLEOTIDE SEQUENCE [LARGE SCALE GENOMIC DNA]</scope>
    <source>
        <strain evidence="4">BS5-3</strain>
    </source>
</reference>
<evidence type="ECO:0000313" key="3">
    <source>
        <dbReference type="EMBL" id="WZC49994.1"/>
    </source>
</evidence>
<dbReference type="PROSITE" id="PS51913">
    <property type="entry name" value="HTH_HARE"/>
    <property type="match status" value="1"/>
</dbReference>
<dbReference type="Proteomes" id="UP001440612">
    <property type="component" value="Chromosome"/>
</dbReference>
<keyword evidence="1" id="KW-0804">Transcription</keyword>